<dbReference type="GO" id="GO:0055085">
    <property type="term" value="P:transmembrane transport"/>
    <property type="evidence" value="ECO:0007669"/>
    <property type="project" value="InterPro"/>
</dbReference>
<dbReference type="SUPFAM" id="SSF161098">
    <property type="entry name" value="MetI-like"/>
    <property type="match status" value="1"/>
</dbReference>
<evidence type="ECO:0000256" key="1">
    <source>
        <dbReference type="ARBA" id="ARBA00004651"/>
    </source>
</evidence>
<dbReference type="Pfam" id="PF00528">
    <property type="entry name" value="BPD_transp_1"/>
    <property type="match status" value="1"/>
</dbReference>
<evidence type="ECO:0000256" key="2">
    <source>
        <dbReference type="ARBA" id="ARBA00022448"/>
    </source>
</evidence>
<dbReference type="Proteomes" id="UP000250369">
    <property type="component" value="Unassembled WGS sequence"/>
</dbReference>
<evidence type="ECO:0000259" key="8">
    <source>
        <dbReference type="PROSITE" id="PS50928"/>
    </source>
</evidence>
<evidence type="ECO:0000256" key="7">
    <source>
        <dbReference type="RuleBase" id="RU363032"/>
    </source>
</evidence>
<comment type="caution">
    <text evidence="9">The sequence shown here is derived from an EMBL/GenBank/DDBJ whole genome shotgun (WGS) entry which is preliminary data.</text>
</comment>
<dbReference type="GO" id="GO:0005886">
    <property type="term" value="C:plasma membrane"/>
    <property type="evidence" value="ECO:0007669"/>
    <property type="project" value="UniProtKB-SubCell"/>
</dbReference>
<feature type="domain" description="ABC transmembrane type-1" evidence="8">
    <location>
        <begin position="70"/>
        <end position="260"/>
    </location>
</feature>
<dbReference type="InterPro" id="IPR000515">
    <property type="entry name" value="MetI-like"/>
</dbReference>
<dbReference type="AlphaFoldDB" id="A0A329MJH8"/>
<evidence type="ECO:0000256" key="4">
    <source>
        <dbReference type="ARBA" id="ARBA00022692"/>
    </source>
</evidence>
<feature type="transmembrane region" description="Helical" evidence="7">
    <location>
        <begin position="73"/>
        <end position="93"/>
    </location>
</feature>
<dbReference type="OrthoDB" id="9771544at2"/>
<dbReference type="EMBL" id="QMFB01000010">
    <property type="protein sequence ID" value="RAV20009.1"/>
    <property type="molecule type" value="Genomic_DNA"/>
</dbReference>
<dbReference type="PANTHER" id="PTHR43744">
    <property type="entry name" value="ABC TRANSPORTER PERMEASE PROTEIN MG189-RELATED-RELATED"/>
    <property type="match status" value="1"/>
</dbReference>
<feature type="transmembrane region" description="Helical" evidence="7">
    <location>
        <begin position="12"/>
        <end position="30"/>
    </location>
</feature>
<accession>A0A329MJH8</accession>
<protein>
    <submittedName>
        <fullName evidence="9">Carbohydrate ABC transporter permease</fullName>
    </submittedName>
</protein>
<proteinExistence type="inferred from homology"/>
<sequence length="274" mass="31590">MGVVFRKSVLPHLLLGIVGILFLLPFYWLMLTSVKTADDIFAIPTVWFPTKFEWSNYAGAVQTIPFLRYTMNTVFLCILAVIGQLFSAPLVAYGLSRLRFKGRNFIFLVMMATMILPAQATMVPVYVMFNKFNMVDSYWPIILPNLFGIPFYIFLLRQFFMSIPYEISESAKIDGASEFRMYWQIIIPLARPALYSVALFAFLNEWRDFLGPLLYLNDPKMWTLSIGLRAFIGEYKVSWGPLMAASALFTVPIIVLYFFVQRRFIQGITLTGFK</sequence>
<organism evidence="9 10">
    <name type="scientific">Paenibacillus contaminans</name>
    <dbReference type="NCBI Taxonomy" id="450362"/>
    <lineage>
        <taxon>Bacteria</taxon>
        <taxon>Bacillati</taxon>
        <taxon>Bacillota</taxon>
        <taxon>Bacilli</taxon>
        <taxon>Bacillales</taxon>
        <taxon>Paenibacillaceae</taxon>
        <taxon>Paenibacillus</taxon>
    </lineage>
</organism>
<evidence type="ECO:0000313" key="9">
    <source>
        <dbReference type="EMBL" id="RAV20009.1"/>
    </source>
</evidence>
<comment type="similarity">
    <text evidence="7">Belongs to the binding-protein-dependent transport system permease family.</text>
</comment>
<evidence type="ECO:0000256" key="6">
    <source>
        <dbReference type="ARBA" id="ARBA00023136"/>
    </source>
</evidence>
<dbReference type="RefSeq" id="WP_113032435.1">
    <property type="nucleotide sequence ID" value="NZ_QMFB01000010.1"/>
</dbReference>
<keyword evidence="10" id="KW-1185">Reference proteome</keyword>
<keyword evidence="5 7" id="KW-1133">Transmembrane helix</keyword>
<evidence type="ECO:0000313" key="10">
    <source>
        <dbReference type="Proteomes" id="UP000250369"/>
    </source>
</evidence>
<keyword evidence="4 7" id="KW-0812">Transmembrane</keyword>
<keyword evidence="2 7" id="KW-0813">Transport</keyword>
<keyword evidence="6 7" id="KW-0472">Membrane</keyword>
<keyword evidence="3" id="KW-1003">Cell membrane</keyword>
<dbReference type="PANTHER" id="PTHR43744:SF12">
    <property type="entry name" value="ABC TRANSPORTER PERMEASE PROTEIN MG189-RELATED"/>
    <property type="match status" value="1"/>
</dbReference>
<dbReference type="InterPro" id="IPR035906">
    <property type="entry name" value="MetI-like_sf"/>
</dbReference>
<dbReference type="CDD" id="cd06261">
    <property type="entry name" value="TM_PBP2"/>
    <property type="match status" value="1"/>
</dbReference>
<dbReference type="Gene3D" id="1.10.3720.10">
    <property type="entry name" value="MetI-like"/>
    <property type="match status" value="1"/>
</dbReference>
<feature type="transmembrane region" description="Helical" evidence="7">
    <location>
        <begin position="105"/>
        <end position="129"/>
    </location>
</feature>
<dbReference type="PROSITE" id="PS50928">
    <property type="entry name" value="ABC_TM1"/>
    <property type="match status" value="1"/>
</dbReference>
<evidence type="ECO:0000256" key="5">
    <source>
        <dbReference type="ARBA" id="ARBA00022989"/>
    </source>
</evidence>
<comment type="subcellular location">
    <subcellularLocation>
        <location evidence="1 7">Cell membrane</location>
        <topology evidence="1 7">Multi-pass membrane protein</topology>
    </subcellularLocation>
</comment>
<feature type="transmembrane region" description="Helical" evidence="7">
    <location>
        <begin position="181"/>
        <end position="203"/>
    </location>
</feature>
<gene>
    <name evidence="9" type="ORF">DQG23_17740</name>
</gene>
<evidence type="ECO:0000256" key="3">
    <source>
        <dbReference type="ARBA" id="ARBA00022475"/>
    </source>
</evidence>
<reference evidence="9 10" key="1">
    <citation type="journal article" date="2009" name="Int. J. Syst. Evol. Microbiol.">
        <title>Paenibacillus contaminans sp. nov., isolated from a contaminated laboratory plate.</title>
        <authorList>
            <person name="Chou J.H."/>
            <person name="Lee J.H."/>
            <person name="Lin M.C."/>
            <person name="Chang P.S."/>
            <person name="Arun A.B."/>
            <person name="Young C.C."/>
            <person name="Chen W.M."/>
        </authorList>
    </citation>
    <scope>NUCLEOTIDE SEQUENCE [LARGE SCALE GENOMIC DNA]</scope>
    <source>
        <strain evidence="9 10">CKOBP-6</strain>
    </source>
</reference>
<name>A0A329MJH8_9BACL</name>
<feature type="transmembrane region" description="Helical" evidence="7">
    <location>
        <begin position="239"/>
        <end position="260"/>
    </location>
</feature>
<feature type="transmembrane region" description="Helical" evidence="7">
    <location>
        <begin position="141"/>
        <end position="160"/>
    </location>
</feature>